<feature type="transmembrane region" description="Helical" evidence="1">
    <location>
        <begin position="88"/>
        <end position="112"/>
    </location>
</feature>
<dbReference type="HOGENOM" id="CLU_986543_0_0_0"/>
<accession>A7NG42</accession>
<keyword evidence="1" id="KW-0472">Membrane</keyword>
<dbReference type="Pfam" id="PF18900">
    <property type="entry name" value="DUF5656"/>
    <property type="match status" value="1"/>
</dbReference>
<keyword evidence="3" id="KW-1185">Reference proteome</keyword>
<dbReference type="eggNOG" id="ENOG5033M2W">
    <property type="taxonomic scope" value="Bacteria"/>
</dbReference>
<gene>
    <name evidence="2" type="ordered locus">Rcas_0296</name>
</gene>
<feature type="transmembrane region" description="Helical" evidence="1">
    <location>
        <begin position="155"/>
        <end position="174"/>
    </location>
</feature>
<keyword evidence="1" id="KW-0812">Transmembrane</keyword>
<dbReference type="InterPro" id="IPR043715">
    <property type="entry name" value="DUF5656"/>
</dbReference>
<dbReference type="OrthoDB" id="152865at2"/>
<organism evidence="2 3">
    <name type="scientific">Roseiflexus castenholzii (strain DSM 13941 / HLO8)</name>
    <dbReference type="NCBI Taxonomy" id="383372"/>
    <lineage>
        <taxon>Bacteria</taxon>
        <taxon>Bacillati</taxon>
        <taxon>Chloroflexota</taxon>
        <taxon>Chloroflexia</taxon>
        <taxon>Chloroflexales</taxon>
        <taxon>Roseiflexineae</taxon>
        <taxon>Roseiflexaceae</taxon>
        <taxon>Roseiflexus</taxon>
    </lineage>
</organism>
<evidence type="ECO:0000256" key="1">
    <source>
        <dbReference type="SAM" id="Phobius"/>
    </source>
</evidence>
<dbReference type="EMBL" id="CP000804">
    <property type="protein sequence ID" value="ABU56429.1"/>
    <property type="molecule type" value="Genomic_DNA"/>
</dbReference>
<keyword evidence="1" id="KW-1133">Transmembrane helix</keyword>
<dbReference type="RefSeq" id="WP_011997833.1">
    <property type="nucleotide sequence ID" value="NC_009767.1"/>
</dbReference>
<dbReference type="STRING" id="383372.Rcas_0296"/>
<feature type="transmembrane region" description="Helical" evidence="1">
    <location>
        <begin position="42"/>
        <end position="67"/>
    </location>
</feature>
<feature type="transmembrane region" description="Helical" evidence="1">
    <location>
        <begin position="118"/>
        <end position="143"/>
    </location>
</feature>
<evidence type="ECO:0000313" key="3">
    <source>
        <dbReference type="Proteomes" id="UP000000263"/>
    </source>
</evidence>
<reference evidence="2 3" key="1">
    <citation type="submission" date="2007-08" db="EMBL/GenBank/DDBJ databases">
        <title>Complete sequence of Roseiflexus castenholzii DSM 13941.</title>
        <authorList>
            <consortium name="US DOE Joint Genome Institute"/>
            <person name="Copeland A."/>
            <person name="Lucas S."/>
            <person name="Lapidus A."/>
            <person name="Barry K."/>
            <person name="Glavina del Rio T."/>
            <person name="Dalin E."/>
            <person name="Tice H."/>
            <person name="Pitluck S."/>
            <person name="Thompson L.S."/>
            <person name="Brettin T."/>
            <person name="Bruce D."/>
            <person name="Detter J.C."/>
            <person name="Han C."/>
            <person name="Tapia R."/>
            <person name="Schmutz J."/>
            <person name="Larimer F."/>
            <person name="Land M."/>
            <person name="Hauser L."/>
            <person name="Kyrpides N."/>
            <person name="Mikhailova N."/>
            <person name="Bryant D.A."/>
            <person name="Hanada S."/>
            <person name="Tsukatani Y."/>
            <person name="Richardson P."/>
        </authorList>
    </citation>
    <scope>NUCLEOTIDE SEQUENCE [LARGE SCALE GENOMIC DNA]</scope>
    <source>
        <strain evidence="3">DSM 13941 / HLO8</strain>
    </source>
</reference>
<dbReference type="AlphaFoldDB" id="A7NG42"/>
<proteinExistence type="predicted"/>
<evidence type="ECO:0000313" key="2">
    <source>
        <dbReference type="EMBL" id="ABU56429.1"/>
    </source>
</evidence>
<dbReference type="KEGG" id="rca:Rcas_0296"/>
<feature type="transmembrane region" description="Helical" evidence="1">
    <location>
        <begin position="230"/>
        <end position="249"/>
    </location>
</feature>
<protein>
    <submittedName>
        <fullName evidence="2">Uncharacterized protein</fullName>
    </submittedName>
</protein>
<name>A7NG42_ROSCS</name>
<sequence>MNPAPRYDRIVSLVLLALLGLAVVFLIDINPNILRARFGGDFPSITVSWLLIASLVVIASAGADIFIRAHPQMQTRSLPTIHLGIVQVELAPSFWILPSFAIIASFAFFRLFSASLETLAFVLVLIAAGGFLFGTLVAQHYSLDRRANVRQGARLALQAMALLLAFGVFSAIYYARMRTLYSATLIGASATLLAYAMLSLTSGRHLFVLSLLVGLTLAEATWALNYWAASFLTGGALLLALFYIITGLLQGHLEGTLTRRVIWEYGALGSLMLLAVMYTTLR</sequence>
<feature type="transmembrane region" description="Helical" evidence="1">
    <location>
        <begin position="180"/>
        <end position="198"/>
    </location>
</feature>
<feature type="transmembrane region" description="Helical" evidence="1">
    <location>
        <begin position="261"/>
        <end position="281"/>
    </location>
</feature>
<dbReference type="Proteomes" id="UP000000263">
    <property type="component" value="Chromosome"/>
</dbReference>